<gene>
    <name evidence="1" type="ORF">EC957_001516</name>
</gene>
<protein>
    <submittedName>
        <fullName evidence="1">Uncharacterized protein</fullName>
    </submittedName>
</protein>
<accession>A0A9P6EVR7</accession>
<evidence type="ECO:0000313" key="1">
    <source>
        <dbReference type="EMBL" id="KAF9535904.1"/>
    </source>
</evidence>
<keyword evidence="2" id="KW-1185">Reference proteome</keyword>
<comment type="caution">
    <text evidence="1">The sequence shown here is derived from an EMBL/GenBank/DDBJ whole genome shotgun (WGS) entry which is preliminary data.</text>
</comment>
<dbReference type="Proteomes" id="UP000723463">
    <property type="component" value="Unassembled WGS sequence"/>
</dbReference>
<proteinExistence type="predicted"/>
<dbReference type="AlphaFoldDB" id="A0A9P6EVR7"/>
<sequence>RMEPDKILPKVLSMVELEYIVKSQFKMIPRIHSKIRTQTHIQALTTFQTKYPTRERGPSPPTD</sequence>
<feature type="non-terminal residue" evidence="1">
    <location>
        <position position="1"/>
    </location>
</feature>
<organism evidence="1 2">
    <name type="scientific">Mortierella hygrophila</name>
    <dbReference type="NCBI Taxonomy" id="979708"/>
    <lineage>
        <taxon>Eukaryota</taxon>
        <taxon>Fungi</taxon>
        <taxon>Fungi incertae sedis</taxon>
        <taxon>Mucoromycota</taxon>
        <taxon>Mortierellomycotina</taxon>
        <taxon>Mortierellomycetes</taxon>
        <taxon>Mortierellales</taxon>
        <taxon>Mortierellaceae</taxon>
        <taxon>Mortierella</taxon>
    </lineage>
</organism>
<evidence type="ECO:0000313" key="2">
    <source>
        <dbReference type="Proteomes" id="UP000723463"/>
    </source>
</evidence>
<reference evidence="1" key="1">
    <citation type="journal article" date="2020" name="Fungal Divers.">
        <title>Resolving the Mortierellaceae phylogeny through synthesis of multi-gene phylogenetics and phylogenomics.</title>
        <authorList>
            <person name="Vandepol N."/>
            <person name="Liber J."/>
            <person name="Desiro A."/>
            <person name="Na H."/>
            <person name="Kennedy M."/>
            <person name="Barry K."/>
            <person name="Grigoriev I.V."/>
            <person name="Miller A.N."/>
            <person name="O'Donnell K."/>
            <person name="Stajich J.E."/>
            <person name="Bonito G."/>
        </authorList>
    </citation>
    <scope>NUCLEOTIDE SEQUENCE</scope>
    <source>
        <strain evidence="1">NRRL 2591</strain>
    </source>
</reference>
<name>A0A9P6EVR7_9FUNG</name>
<dbReference type="EMBL" id="JAAAXW010001289">
    <property type="protein sequence ID" value="KAF9535904.1"/>
    <property type="molecule type" value="Genomic_DNA"/>
</dbReference>